<organism evidence="2 3">
    <name type="scientific">Paenibacillus bovis</name>
    <dbReference type="NCBI Taxonomy" id="1616788"/>
    <lineage>
        <taxon>Bacteria</taxon>
        <taxon>Bacillati</taxon>
        <taxon>Bacillota</taxon>
        <taxon>Bacilli</taxon>
        <taxon>Bacillales</taxon>
        <taxon>Paenibacillaceae</taxon>
        <taxon>Paenibacillus</taxon>
    </lineage>
</organism>
<keyword evidence="3" id="KW-1185">Reference proteome</keyword>
<evidence type="ECO:0000259" key="1">
    <source>
        <dbReference type="Pfam" id="PF10057"/>
    </source>
</evidence>
<feature type="domain" description="Na+-translocating membrane potential-generating system MpsC" evidence="1">
    <location>
        <begin position="137"/>
        <end position="226"/>
    </location>
</feature>
<accession>A0A172ZC56</accession>
<dbReference type="OrthoDB" id="2677857at2"/>
<dbReference type="InterPro" id="IPR018745">
    <property type="entry name" value="MpsC"/>
</dbReference>
<reference evidence="2 3" key="2">
    <citation type="journal article" date="2016" name="Int. J. Syst. Evol. Microbiol.">
        <title>Paenibacillus bovis sp. nov., isolated from raw yak (Bos grunniens) milk.</title>
        <authorList>
            <person name="Gao C."/>
            <person name="Han J."/>
            <person name="Liu Z."/>
            <person name="Xu X."/>
            <person name="Hang F."/>
            <person name="Wu Z."/>
        </authorList>
    </citation>
    <scope>NUCLEOTIDE SEQUENCE [LARGE SCALE GENOMIC DNA]</scope>
    <source>
        <strain evidence="2 3">BD3526</strain>
    </source>
</reference>
<name>A0A172ZC56_9BACL</name>
<sequence>MKRMSADHPVAIYMKKRINEYYESPDPEINVLLDERCIVLHLKNFIGPRMESIVQQQEDPDVFRTLRELMMEYTLQSFTRDMKEQFGIKVKDVYYDWEERDFSGMIVGLLEEDAFAETVETYPHQYQVHERTNEITNSVQRVPDRVYSFWMDDQLLIIVRDGLLIPLEKELLRQGEKELLRKTKRVLERKEFLYHSQIPEIIGLELEAIYLDWQFDHDRSVLVYQFK</sequence>
<evidence type="ECO:0000313" key="2">
    <source>
        <dbReference type="EMBL" id="ANF94750.1"/>
    </source>
</evidence>
<protein>
    <recommendedName>
        <fullName evidence="1">Na+-translocating membrane potential-generating system MpsC domain-containing protein</fullName>
    </recommendedName>
</protein>
<evidence type="ECO:0000313" key="3">
    <source>
        <dbReference type="Proteomes" id="UP000078148"/>
    </source>
</evidence>
<proteinExistence type="predicted"/>
<feature type="domain" description="Na+-translocating membrane potential-generating system MpsC" evidence="1">
    <location>
        <begin position="19"/>
        <end position="111"/>
    </location>
</feature>
<dbReference type="AlphaFoldDB" id="A0A172ZC56"/>
<dbReference type="RefSeq" id="WP_060531030.1">
    <property type="nucleotide sequence ID" value="NZ_CP013023.1"/>
</dbReference>
<dbReference type="EMBL" id="CP013023">
    <property type="protein sequence ID" value="ANF94750.1"/>
    <property type="molecule type" value="Genomic_DNA"/>
</dbReference>
<dbReference type="Proteomes" id="UP000078148">
    <property type="component" value="Chromosome"/>
</dbReference>
<reference evidence="3" key="1">
    <citation type="submission" date="2015-10" db="EMBL/GenBank/DDBJ databases">
        <title>Genome of Paenibacillus bovis sp. nov.</title>
        <authorList>
            <person name="Wu Z."/>
            <person name="Gao C."/>
            <person name="Liu Z."/>
            <person name="Zheng H."/>
        </authorList>
    </citation>
    <scope>NUCLEOTIDE SEQUENCE [LARGE SCALE GENOMIC DNA]</scope>
    <source>
        <strain evidence="3">BD3526</strain>
    </source>
</reference>
<gene>
    <name evidence="2" type="ORF">AR543_01015</name>
</gene>
<dbReference type="KEGG" id="pbv:AR543_01015"/>
<dbReference type="Pfam" id="PF10057">
    <property type="entry name" value="MpsC"/>
    <property type="match status" value="2"/>
</dbReference>
<dbReference type="STRING" id="1616788.AR543_01015"/>